<evidence type="ECO:0000313" key="3">
    <source>
        <dbReference type="EMBL" id="GFH57431.1"/>
    </source>
</evidence>
<keyword evidence="2" id="KW-0732">Signal</keyword>
<evidence type="ECO:0000256" key="2">
    <source>
        <dbReference type="SAM" id="SignalP"/>
    </source>
</evidence>
<keyword evidence="4" id="KW-1185">Reference proteome</keyword>
<dbReference type="EMBL" id="BLLK01000058">
    <property type="protein sequence ID" value="GFH57431.1"/>
    <property type="molecule type" value="Genomic_DNA"/>
</dbReference>
<evidence type="ECO:0000313" key="4">
    <source>
        <dbReference type="Proteomes" id="UP001054902"/>
    </source>
</evidence>
<comment type="caution">
    <text evidence="3">The sequence shown here is derived from an EMBL/GenBank/DDBJ whole genome shotgun (WGS) entry which is preliminary data.</text>
</comment>
<gene>
    <name evidence="3" type="ORF">CTEN210_13907</name>
</gene>
<name>A0AAD3D3Z3_9STRA</name>
<reference evidence="3 4" key="1">
    <citation type="journal article" date="2021" name="Sci. Rep.">
        <title>The genome of the diatom Chaetoceros tenuissimus carries an ancient integrated fragment of an extant virus.</title>
        <authorList>
            <person name="Hongo Y."/>
            <person name="Kimura K."/>
            <person name="Takaki Y."/>
            <person name="Yoshida Y."/>
            <person name="Baba S."/>
            <person name="Kobayashi G."/>
            <person name="Nagasaki K."/>
            <person name="Hano T."/>
            <person name="Tomaru Y."/>
        </authorList>
    </citation>
    <scope>NUCLEOTIDE SEQUENCE [LARGE SCALE GENOMIC DNA]</scope>
    <source>
        <strain evidence="3 4">NIES-3715</strain>
    </source>
</reference>
<sequence>MKIAIGALAALVTVPEASAFLPSINLQNDVKKMSPLYYIDPSSPQASDENWNPKKTLDTKDNQGKMEEIENFKQALSMMNTASISSMFSGPDDVASEESVIAEVLTELAQTLASENNEASDPLTMDEVVTALKKGSSAAVDLAIDTAELAYIVASSPEFKHEAADILSGNVKGLVKVPALLQMKMRNLDISRVEMMKGAASSIWTSKNKDAGESIEDRLAYFQQVKARIAKQDKDALLVTNNSVLSESKPQGILPSTLNEELEEKEPSDSFASSIANAYVKTATYDEPTMLKARTEDQSEVAPGAEANYGKTITQTKTSEDVVLKAEDSSPILSIDHPEVKDVDGPEGAYVMAQTFAEDMALTNDEMPSMPPVIAKDVIEEVKTAIEEVKAVVSLEDVAVKDQPPAEALVDTVDSEVAPPVIANDVVEEVKAVVSLEDVAVKDQPPAEALVDTGDSEVAPLVIAKDVVEEVKAVVSLEDVAVKDHDPVSLEAFANGDMSPMPPVIAKDVIEQVQPVVSLEDGAVMDQPPAEALVDAGDSEVADPVIANDVVEEEKAVVSLEDVAVKDQPPAEDPISLEASAAFVEDQGFIETAEAAIMNTIEEEAFNEGAEAVIMQSYNEGSFVETTTHTISKPFFGASTNYLDNL</sequence>
<protein>
    <submittedName>
        <fullName evidence="3">Uncharacterized protein</fullName>
    </submittedName>
</protein>
<feature type="compositionally biased region" description="Basic and acidic residues" evidence="1">
    <location>
        <begin position="51"/>
        <end position="60"/>
    </location>
</feature>
<feature type="signal peptide" evidence="2">
    <location>
        <begin position="1"/>
        <end position="19"/>
    </location>
</feature>
<feature type="chain" id="PRO_5042257610" evidence="2">
    <location>
        <begin position="20"/>
        <end position="646"/>
    </location>
</feature>
<feature type="region of interest" description="Disordered" evidence="1">
    <location>
        <begin position="41"/>
        <end position="60"/>
    </location>
</feature>
<evidence type="ECO:0000256" key="1">
    <source>
        <dbReference type="SAM" id="MobiDB-lite"/>
    </source>
</evidence>
<organism evidence="3 4">
    <name type="scientific">Chaetoceros tenuissimus</name>
    <dbReference type="NCBI Taxonomy" id="426638"/>
    <lineage>
        <taxon>Eukaryota</taxon>
        <taxon>Sar</taxon>
        <taxon>Stramenopiles</taxon>
        <taxon>Ochrophyta</taxon>
        <taxon>Bacillariophyta</taxon>
        <taxon>Coscinodiscophyceae</taxon>
        <taxon>Chaetocerotophycidae</taxon>
        <taxon>Chaetocerotales</taxon>
        <taxon>Chaetocerotaceae</taxon>
        <taxon>Chaetoceros</taxon>
    </lineage>
</organism>
<accession>A0AAD3D3Z3</accession>
<dbReference type="AlphaFoldDB" id="A0AAD3D3Z3"/>
<dbReference type="Proteomes" id="UP001054902">
    <property type="component" value="Unassembled WGS sequence"/>
</dbReference>
<proteinExistence type="predicted"/>